<evidence type="ECO:0000313" key="2">
    <source>
        <dbReference type="EMBL" id="NMN98273.1"/>
    </source>
</evidence>
<keyword evidence="2" id="KW-0503">Monooxygenase</keyword>
<proteinExistence type="predicted"/>
<dbReference type="SUPFAM" id="SSF51905">
    <property type="entry name" value="FAD/NAD(P)-binding domain"/>
    <property type="match status" value="1"/>
</dbReference>
<dbReference type="Proteomes" id="UP000535543">
    <property type="component" value="Unassembled WGS sequence"/>
</dbReference>
<keyword evidence="3" id="KW-1185">Reference proteome</keyword>
<dbReference type="InterPro" id="IPR036188">
    <property type="entry name" value="FAD/NAD-bd_sf"/>
</dbReference>
<dbReference type="GO" id="GO:0071949">
    <property type="term" value="F:FAD binding"/>
    <property type="evidence" value="ECO:0007669"/>
    <property type="project" value="InterPro"/>
</dbReference>
<dbReference type="PRINTS" id="PR00420">
    <property type="entry name" value="RNGMNOXGNASE"/>
</dbReference>
<evidence type="ECO:0000313" key="3">
    <source>
        <dbReference type="Proteomes" id="UP000535543"/>
    </source>
</evidence>
<dbReference type="PANTHER" id="PTHR42685:SF22">
    <property type="entry name" value="CONDITIONED MEDIUM FACTOR RECEPTOR 1"/>
    <property type="match status" value="1"/>
</dbReference>
<feature type="domain" description="FAD-binding" evidence="1">
    <location>
        <begin position="4"/>
        <end position="168"/>
    </location>
</feature>
<dbReference type="Gene3D" id="3.50.50.60">
    <property type="entry name" value="FAD/NAD(P)-binding domain"/>
    <property type="match status" value="1"/>
</dbReference>
<reference evidence="2 3" key="2">
    <citation type="submission" date="2020-06" db="EMBL/GenBank/DDBJ databases">
        <title>Antribacter stalactiti gen. nov., sp. nov., a new member of the family Nacardiaceae isolated from a cave.</title>
        <authorList>
            <person name="Kim I.S."/>
        </authorList>
    </citation>
    <scope>NUCLEOTIDE SEQUENCE [LARGE SCALE GENOMIC DNA]</scope>
    <source>
        <strain evidence="2 3">YC2-7</strain>
    </source>
</reference>
<organism evidence="2 3">
    <name type="scientific">Antrihabitans stalactiti</name>
    <dbReference type="NCBI Taxonomy" id="2584121"/>
    <lineage>
        <taxon>Bacteria</taxon>
        <taxon>Bacillati</taxon>
        <taxon>Actinomycetota</taxon>
        <taxon>Actinomycetes</taxon>
        <taxon>Mycobacteriales</taxon>
        <taxon>Nocardiaceae</taxon>
        <taxon>Antrihabitans</taxon>
    </lineage>
</organism>
<evidence type="ECO:0000259" key="1">
    <source>
        <dbReference type="Pfam" id="PF01494"/>
    </source>
</evidence>
<name>A0A848KGX3_9NOCA</name>
<dbReference type="PANTHER" id="PTHR42685">
    <property type="entry name" value="GERANYLGERANYL DIPHOSPHATE REDUCTASE"/>
    <property type="match status" value="1"/>
</dbReference>
<protein>
    <submittedName>
        <fullName evidence="2">FAD-dependent monooxygenase</fullName>
    </submittedName>
</protein>
<dbReference type="RefSeq" id="WP_169592329.1">
    <property type="nucleotide sequence ID" value="NZ_VCQU01000010.1"/>
</dbReference>
<dbReference type="EMBL" id="VCQU01000010">
    <property type="protein sequence ID" value="NMN98273.1"/>
    <property type="molecule type" value="Genomic_DNA"/>
</dbReference>
<dbReference type="InterPro" id="IPR050407">
    <property type="entry name" value="Geranylgeranyl_reductase"/>
</dbReference>
<keyword evidence="2" id="KW-0560">Oxidoreductase</keyword>
<dbReference type="AlphaFoldDB" id="A0A848KGX3"/>
<gene>
    <name evidence="2" type="ORF">FGL95_24830</name>
</gene>
<accession>A0A848KGX3</accession>
<dbReference type="Pfam" id="PF01494">
    <property type="entry name" value="FAD_binding_3"/>
    <property type="match status" value="1"/>
</dbReference>
<dbReference type="InterPro" id="IPR002938">
    <property type="entry name" value="FAD-bd"/>
</dbReference>
<reference evidence="2 3" key="1">
    <citation type="submission" date="2019-05" db="EMBL/GenBank/DDBJ databases">
        <authorList>
            <person name="Lee S.D."/>
        </authorList>
    </citation>
    <scope>NUCLEOTIDE SEQUENCE [LARGE SCALE GENOMIC DNA]</scope>
    <source>
        <strain evidence="2 3">YC2-7</strain>
    </source>
</reference>
<comment type="caution">
    <text evidence="2">The sequence shown here is derived from an EMBL/GenBank/DDBJ whole genome shotgun (WGS) entry which is preliminary data.</text>
</comment>
<dbReference type="GO" id="GO:0004497">
    <property type="term" value="F:monooxygenase activity"/>
    <property type="evidence" value="ECO:0007669"/>
    <property type="project" value="UniProtKB-KW"/>
</dbReference>
<sequence length="442" mass="47461">MEHFDVAIVGARCAGSPFAVLLARRGLRVCVLDKAHFPSDTPSTHVIQPCGVGILDRIGVLDTVLASGAPKIDRFTLVNDDVRIDGALDQAVFTQPGLCVRRGTLDSVLVEAAGTAGADVRTGTKMTGLLVEDGRVVGVDTEGGPIGARLVVGADGRHSSVAAAVGAAEYDVRPPGRMPAWAYFEGVGDREGRLRLGRRGALAFLASPTDSGLYMAGIAVDWAQRAEFHSNRNAAFRAGIAGWSELADLLGDARRVGPIRVMNDWHSYFRQSAGAGWALLGDAGHFKDFTPAQGIADALRQAERLAEDLPDDLADTAAVDAATQRWWRWRDKDAYPMYLFASDMGAPGTTTPLVNRILRDIATDPEATTRLLRLLNHELLPAQLLNPRRLVLAAWRALRDRPDLWRATGSEIASAVRDGAKRRPAPSLTASAETAVVRALDR</sequence>